<dbReference type="InterPro" id="IPR019776">
    <property type="entry name" value="Flagellar_basal_body_rod_CS"/>
</dbReference>
<evidence type="ECO:0000313" key="9">
    <source>
        <dbReference type="Proteomes" id="UP000325614"/>
    </source>
</evidence>
<dbReference type="Pfam" id="PF22692">
    <property type="entry name" value="LlgE_F_G_D1"/>
    <property type="match status" value="1"/>
</dbReference>
<dbReference type="Proteomes" id="UP000325614">
    <property type="component" value="Chromosome"/>
</dbReference>
<dbReference type="PANTHER" id="PTHR30435:SF19">
    <property type="entry name" value="FLAGELLAR BASAL-BODY ROD PROTEIN FLGG"/>
    <property type="match status" value="1"/>
</dbReference>
<dbReference type="EMBL" id="CP045423">
    <property type="protein sequence ID" value="QFU17656.1"/>
    <property type="molecule type" value="Genomic_DNA"/>
</dbReference>
<dbReference type="GO" id="GO:0030694">
    <property type="term" value="C:bacterial-type flagellum basal body, rod"/>
    <property type="evidence" value="ECO:0007669"/>
    <property type="project" value="UniProtKB-UniRule"/>
</dbReference>
<dbReference type="AlphaFoldDB" id="A0A5P9K159"/>
<evidence type="ECO:0000256" key="3">
    <source>
        <dbReference type="ARBA" id="ARBA00023143"/>
    </source>
</evidence>
<evidence type="ECO:0000313" key="8">
    <source>
        <dbReference type="EMBL" id="QFU17656.1"/>
    </source>
</evidence>
<dbReference type="KEGG" id="mico:GDR74_16340"/>
<dbReference type="Pfam" id="PF06429">
    <property type="entry name" value="Flg_bbr_C"/>
    <property type="match status" value="1"/>
</dbReference>
<protein>
    <recommendedName>
        <fullName evidence="4">Flagellar basal-body rod protein FlgF</fullName>
    </recommendedName>
</protein>
<dbReference type="Pfam" id="PF00460">
    <property type="entry name" value="Flg_bb_rod"/>
    <property type="match status" value="1"/>
</dbReference>
<keyword evidence="8" id="KW-0969">Cilium</keyword>
<dbReference type="InterPro" id="IPR001444">
    <property type="entry name" value="Flag_bb_rod_N"/>
</dbReference>
<dbReference type="PROSITE" id="PS00588">
    <property type="entry name" value="FLAGELLA_BB_ROD"/>
    <property type="match status" value="1"/>
</dbReference>
<dbReference type="InterPro" id="IPR020013">
    <property type="entry name" value="Flagellar_FlgE/F/G"/>
</dbReference>
<evidence type="ECO:0000256" key="4">
    <source>
        <dbReference type="RuleBase" id="RU362116"/>
    </source>
</evidence>
<feature type="domain" description="Flagellar basal body rod protein N-terminal" evidence="5">
    <location>
        <begin position="5"/>
        <end position="35"/>
    </location>
</feature>
<gene>
    <name evidence="8" type="primary">flgF</name>
    <name evidence="8" type="ORF">GDR74_16340</name>
</gene>
<dbReference type="SUPFAM" id="SSF117143">
    <property type="entry name" value="Flagellar hook protein flgE"/>
    <property type="match status" value="1"/>
</dbReference>
<dbReference type="RefSeq" id="WP_152587290.1">
    <property type="nucleotide sequence ID" value="NZ_CP045423.1"/>
</dbReference>
<reference evidence="8 9" key="1">
    <citation type="submission" date="2019-10" db="EMBL/GenBank/DDBJ databases">
        <title>Isolation, Identification of Microvirga thermotolerans HR1, a novel thermophilic bacterium and Comparative Genomics of the genus Microvirga.</title>
        <authorList>
            <person name="Li J."/>
            <person name="Zhang W."/>
            <person name="Lin M."/>
            <person name="Wang J."/>
        </authorList>
    </citation>
    <scope>NUCLEOTIDE SEQUENCE [LARGE SCALE GENOMIC DNA]</scope>
    <source>
        <strain evidence="8 9">HR1</strain>
    </source>
</reference>
<dbReference type="NCBIfam" id="TIGR02490">
    <property type="entry name" value="flgF"/>
    <property type="match status" value="1"/>
</dbReference>
<proteinExistence type="inferred from homology"/>
<keyword evidence="8" id="KW-0966">Cell projection</keyword>
<feature type="domain" description="Flagellar hook protein FlgE/F/G-like D1" evidence="7">
    <location>
        <begin position="80"/>
        <end position="144"/>
    </location>
</feature>
<sequence length="241" mass="25468">MQSSLYVALSAQVALEKRLNTVANNIANINTGGYRAEEVKFETVLSQAGLGGVAFASSGETYTSRRPGAVTRTDNPLDVAIQGDAWLSVSTPSGIVYTRDGRMKMSETGELQTMDGYAVLDPGGAPILLNPQDGEPTIGRDGMIHQRNNQIGALGLFKLDSRSQLTRYGSSGVKSSLPATVVQDFTAVSVQRGYAEGSNVNPVMELTKLIMISRTFDNAAAAVSETESSLMSAIRTLGPGT</sequence>
<dbReference type="PANTHER" id="PTHR30435">
    <property type="entry name" value="FLAGELLAR PROTEIN"/>
    <property type="match status" value="1"/>
</dbReference>
<comment type="similarity">
    <text evidence="2 4">Belongs to the flagella basal body rod proteins family.</text>
</comment>
<feature type="domain" description="Flagellar basal-body/hook protein C-terminal" evidence="6">
    <location>
        <begin position="191"/>
        <end position="235"/>
    </location>
</feature>
<dbReference type="NCBIfam" id="NF009282">
    <property type="entry name" value="PRK12642.1"/>
    <property type="match status" value="1"/>
</dbReference>
<keyword evidence="3 4" id="KW-0975">Bacterial flagellum</keyword>
<evidence type="ECO:0000259" key="5">
    <source>
        <dbReference type="Pfam" id="PF00460"/>
    </source>
</evidence>
<dbReference type="InterPro" id="IPR037925">
    <property type="entry name" value="FlgE/F/G-like"/>
</dbReference>
<evidence type="ECO:0000259" key="6">
    <source>
        <dbReference type="Pfam" id="PF06429"/>
    </source>
</evidence>
<evidence type="ECO:0000259" key="7">
    <source>
        <dbReference type="Pfam" id="PF22692"/>
    </source>
</evidence>
<dbReference type="InterPro" id="IPR053967">
    <property type="entry name" value="LlgE_F_G-like_D1"/>
</dbReference>
<dbReference type="InterPro" id="IPR010930">
    <property type="entry name" value="Flg_bb/hook_C_dom"/>
</dbReference>
<keyword evidence="8" id="KW-0282">Flagellum</keyword>
<dbReference type="GO" id="GO:0071978">
    <property type="term" value="P:bacterial-type flagellum-dependent swarming motility"/>
    <property type="evidence" value="ECO:0007669"/>
    <property type="project" value="TreeGrafter"/>
</dbReference>
<accession>A0A5P9K159</accession>
<comment type="subunit">
    <text evidence="4">The basal body constitutes a major portion of the flagellar organelle and consists of five rings (E,L,P,S, and M) mounted on a central rod. The rod consists of about 26 subunits of FlgG in the distal portion, and FlgB, FlgC and FlgF are thought to build up the proximal portion of the rod with about 6 subunits each.</text>
</comment>
<organism evidence="8 9">
    <name type="scientific">Microvirga thermotolerans</name>
    <dbReference type="NCBI Taxonomy" id="2651334"/>
    <lineage>
        <taxon>Bacteria</taxon>
        <taxon>Pseudomonadati</taxon>
        <taxon>Pseudomonadota</taxon>
        <taxon>Alphaproteobacteria</taxon>
        <taxon>Hyphomicrobiales</taxon>
        <taxon>Methylobacteriaceae</taxon>
        <taxon>Microvirga</taxon>
    </lineage>
</organism>
<keyword evidence="9" id="KW-1185">Reference proteome</keyword>
<dbReference type="NCBIfam" id="TIGR03506">
    <property type="entry name" value="FlgEFG_subfam"/>
    <property type="match status" value="1"/>
</dbReference>
<evidence type="ECO:0000256" key="1">
    <source>
        <dbReference type="ARBA" id="ARBA00004117"/>
    </source>
</evidence>
<evidence type="ECO:0000256" key="2">
    <source>
        <dbReference type="ARBA" id="ARBA00009677"/>
    </source>
</evidence>
<comment type="subcellular location">
    <subcellularLocation>
        <location evidence="1 4">Bacterial flagellum basal body</location>
    </subcellularLocation>
</comment>
<name>A0A5P9K159_9HYPH</name>
<dbReference type="InterPro" id="IPR012836">
    <property type="entry name" value="FlgF"/>
</dbReference>